<comment type="caution">
    <text evidence="9">The sequence shown here is derived from an EMBL/GenBank/DDBJ whole genome shotgun (WGS) entry which is preliminary data.</text>
</comment>
<sequence>MDNMEGVEHRTVKVNGINIHVAEKGKGPVILFLHGFPELWYSWRHQINALSSLGYRAVAPDLRGFGDSDAPDELTSYTCFHVVGDLVALLEVVAPDQDKVFVVGHDWGAFMAWHLCLFRPDKVKALLNLSVPYLKFSREFKPVDGWRAVYGNDYYICRFQEPGEMEAEFAEIGTERVIKEFLTYSVPDPIMLAKGNLFGHSADTPISLPSWLSQEEVGYYVTKFDKKSGFTGGINLYRNFNRNWELMAPWMGAKINVPAKFIVGDVDVVYHMPGIKEYIHNGEFKKQVPLLQEILVMEGVGHFINMEKANEINKHIYDFFRQFN</sequence>
<dbReference type="InterPro" id="IPR029058">
    <property type="entry name" value="AB_hydrolase_fold"/>
</dbReference>
<dbReference type="EMBL" id="AWUE01021490">
    <property type="protein sequence ID" value="OMO62071.1"/>
    <property type="molecule type" value="Genomic_DNA"/>
</dbReference>
<evidence type="ECO:0000256" key="2">
    <source>
        <dbReference type="ARBA" id="ARBA00013006"/>
    </source>
</evidence>
<accession>A0A1R3GVM1</accession>
<evidence type="ECO:0000256" key="3">
    <source>
        <dbReference type="ARBA" id="ARBA00022801"/>
    </source>
</evidence>
<dbReference type="InterPro" id="IPR000073">
    <property type="entry name" value="AB_hydrolase_1"/>
</dbReference>
<evidence type="ECO:0000256" key="7">
    <source>
        <dbReference type="ARBA" id="ARBA00093212"/>
    </source>
</evidence>
<comment type="pathway">
    <text evidence="1">Secondary metabolite biosynthesis; terpenoid biosynthesis.</text>
</comment>
<dbReference type="Proteomes" id="UP000187203">
    <property type="component" value="Unassembled WGS sequence"/>
</dbReference>
<feature type="domain" description="AB hydrolase-1" evidence="8">
    <location>
        <begin position="28"/>
        <end position="155"/>
    </location>
</feature>
<keyword evidence="3 9" id="KW-0378">Hydrolase</keyword>
<dbReference type="PRINTS" id="PR00412">
    <property type="entry name" value="EPOXHYDRLASE"/>
</dbReference>
<dbReference type="GO" id="GO:0004301">
    <property type="term" value="F:epoxide hydrolase activity"/>
    <property type="evidence" value="ECO:0007669"/>
    <property type="project" value="UniProtKB-EC"/>
</dbReference>
<dbReference type="InterPro" id="IPR000639">
    <property type="entry name" value="Epox_hydrolase-like"/>
</dbReference>
<dbReference type="Pfam" id="PF00561">
    <property type="entry name" value="Abhydrolase_1"/>
    <property type="match status" value="1"/>
</dbReference>
<dbReference type="EC" id="3.3.2.10" evidence="2"/>
<evidence type="ECO:0000256" key="6">
    <source>
        <dbReference type="ARBA" id="ARBA00058358"/>
    </source>
</evidence>
<dbReference type="OrthoDB" id="7130006at2759"/>
<comment type="similarity">
    <text evidence="4">Belongs to the AB hydrolase superfamily. Epoxide hydrolase family.</text>
</comment>
<dbReference type="PRINTS" id="PR00111">
    <property type="entry name" value="ABHYDROLASE"/>
</dbReference>
<comment type="function">
    <text evidence="6">Epoxide hydrolase involved in the biosynthesis of cucurbitacin and mogroside tetracyclic triterpene natural products (e.g. siamenoside I and mogrosides IV, V and VI). Cucurbitacins have cytotoxic properties and exhibit deterrent taste as a defense barrier against herbivores. Mogrosides are nonsugar highly oxygenated compounds used as high-intensity zero-calorie sweeteners; they also possess pharmacological properties such as regulating immunity, lowering blood sugar and lipid levels, protecting the liver, and acting as antioxidants and antitumor agents. Catalyzes the hydrolysis of aromatic epoxide-containing substrates, such as the conversion of 24,25-epoxycucurbitadienol to 24,25-dihydroxycucurbitadienol.</text>
</comment>
<protein>
    <recommendedName>
        <fullName evidence="2">soluble epoxide hydrolase</fullName>
        <ecNumber evidence="2">3.3.2.10</ecNumber>
    </recommendedName>
</protein>
<reference evidence="10" key="1">
    <citation type="submission" date="2013-09" db="EMBL/GenBank/DDBJ databases">
        <title>Corchorus olitorius genome sequencing.</title>
        <authorList>
            <person name="Alam M."/>
            <person name="Haque M.S."/>
            <person name="Islam M.S."/>
            <person name="Emdad E.M."/>
            <person name="Islam M.M."/>
            <person name="Ahmed B."/>
            <person name="Halim A."/>
            <person name="Hossen Q.M.M."/>
            <person name="Hossain M.Z."/>
            <person name="Ahmed R."/>
            <person name="Khan M.M."/>
            <person name="Islam R."/>
            <person name="Rashid M.M."/>
            <person name="Khan S.A."/>
            <person name="Rahman M.S."/>
            <person name="Alam M."/>
            <person name="Yahiya A.S."/>
            <person name="Khan M.S."/>
            <person name="Azam M.S."/>
            <person name="Haque T."/>
            <person name="Lashkar M.Z.H."/>
            <person name="Akhand A.I."/>
            <person name="Morshed G."/>
            <person name="Roy S."/>
            <person name="Uddin K.S."/>
            <person name="Rabeya T."/>
            <person name="Hossain A.S."/>
            <person name="Chowdhury A."/>
            <person name="Snigdha A.R."/>
            <person name="Mortoza M.S."/>
            <person name="Matin S.A."/>
            <person name="Hoque S.M.E."/>
            <person name="Islam M.K."/>
            <person name="Roy D.K."/>
            <person name="Haider R."/>
            <person name="Moosa M.M."/>
            <person name="Elias S.M."/>
            <person name="Hasan A.M."/>
            <person name="Jahan S."/>
            <person name="Shafiuddin M."/>
            <person name="Mahmood N."/>
            <person name="Shommy N.S."/>
        </authorList>
    </citation>
    <scope>NUCLEOTIDE SEQUENCE [LARGE SCALE GENOMIC DNA]</scope>
    <source>
        <strain evidence="10">cv. O-4</strain>
    </source>
</reference>
<proteinExistence type="inferred from homology"/>
<evidence type="ECO:0000313" key="10">
    <source>
        <dbReference type="Proteomes" id="UP000187203"/>
    </source>
</evidence>
<dbReference type="AlphaFoldDB" id="A0A1R3GVM1"/>
<dbReference type="STRING" id="93759.A0A1R3GVM1"/>
<keyword evidence="10" id="KW-1185">Reference proteome</keyword>
<evidence type="ECO:0000256" key="5">
    <source>
        <dbReference type="ARBA" id="ARBA00051067"/>
    </source>
</evidence>
<evidence type="ECO:0000256" key="1">
    <source>
        <dbReference type="ARBA" id="ARBA00004721"/>
    </source>
</evidence>
<name>A0A1R3GVM1_9ROSI</name>
<evidence type="ECO:0000256" key="4">
    <source>
        <dbReference type="ARBA" id="ARBA00038334"/>
    </source>
</evidence>
<evidence type="ECO:0000259" key="8">
    <source>
        <dbReference type="Pfam" id="PF00561"/>
    </source>
</evidence>
<dbReference type="Gene3D" id="3.40.50.1820">
    <property type="entry name" value="alpha/beta hydrolase"/>
    <property type="match status" value="1"/>
</dbReference>
<dbReference type="PANTHER" id="PTHR43329">
    <property type="entry name" value="EPOXIDE HYDROLASE"/>
    <property type="match status" value="1"/>
</dbReference>
<evidence type="ECO:0000313" key="9">
    <source>
        <dbReference type="EMBL" id="OMO62071.1"/>
    </source>
</evidence>
<organism evidence="9 10">
    <name type="scientific">Corchorus olitorius</name>
    <dbReference type="NCBI Taxonomy" id="93759"/>
    <lineage>
        <taxon>Eukaryota</taxon>
        <taxon>Viridiplantae</taxon>
        <taxon>Streptophyta</taxon>
        <taxon>Embryophyta</taxon>
        <taxon>Tracheophyta</taxon>
        <taxon>Spermatophyta</taxon>
        <taxon>Magnoliopsida</taxon>
        <taxon>eudicotyledons</taxon>
        <taxon>Gunneridae</taxon>
        <taxon>Pentapetalae</taxon>
        <taxon>rosids</taxon>
        <taxon>malvids</taxon>
        <taxon>Malvales</taxon>
        <taxon>Malvaceae</taxon>
        <taxon>Grewioideae</taxon>
        <taxon>Apeibeae</taxon>
        <taxon>Corchorus</taxon>
    </lineage>
</organism>
<comment type="catalytic activity">
    <reaction evidence="5">
        <text>an epoxide + H2O = an ethanediol</text>
        <dbReference type="Rhea" id="RHEA:19037"/>
        <dbReference type="ChEBI" id="CHEBI:15377"/>
        <dbReference type="ChEBI" id="CHEBI:32955"/>
        <dbReference type="ChEBI" id="CHEBI:140594"/>
        <dbReference type="EC" id="3.3.2.10"/>
    </reaction>
    <physiologicalReaction direction="left-to-right" evidence="5">
        <dbReference type="Rhea" id="RHEA:19038"/>
    </physiologicalReaction>
</comment>
<dbReference type="SUPFAM" id="SSF53474">
    <property type="entry name" value="alpha/beta-Hydrolases"/>
    <property type="match status" value="1"/>
</dbReference>
<comment type="catalytic activity">
    <reaction evidence="7">
        <text>(24S)-24,25-epoxycucurbitadienol + H2O = (24R)-24,25-dihydroxycucurbitadienol</text>
        <dbReference type="Rhea" id="RHEA:81855"/>
        <dbReference type="ChEBI" id="CHEBI:15377"/>
        <dbReference type="ChEBI" id="CHEBI:229949"/>
        <dbReference type="ChEBI" id="CHEBI:229950"/>
    </reaction>
    <physiologicalReaction direction="left-to-right" evidence="7">
        <dbReference type="Rhea" id="RHEA:81856"/>
    </physiologicalReaction>
</comment>
<gene>
    <name evidence="9" type="ORF">COLO4_33238</name>
</gene>
<dbReference type="FunFam" id="3.40.50.1820:FF:000161">
    <property type="entry name" value="Epoxide hydrolase"/>
    <property type="match status" value="1"/>
</dbReference>